<dbReference type="Proteomes" id="UP001168524">
    <property type="component" value="Unassembled WGS sequence"/>
</dbReference>
<evidence type="ECO:0000313" key="10">
    <source>
        <dbReference type="Proteomes" id="UP001168524"/>
    </source>
</evidence>
<dbReference type="InterPro" id="IPR005017">
    <property type="entry name" value="OMPP1/FadL/TodX"/>
</dbReference>
<keyword evidence="10" id="KW-1185">Reference proteome</keyword>
<protein>
    <submittedName>
        <fullName evidence="9">Outer membrane protein transport protein</fullName>
    </submittedName>
</protein>
<dbReference type="EMBL" id="JAUDZE010000011">
    <property type="protein sequence ID" value="MDN0015778.1"/>
    <property type="molecule type" value="Genomic_DNA"/>
</dbReference>
<dbReference type="PANTHER" id="PTHR35093">
    <property type="entry name" value="OUTER MEMBRANE PROTEIN NMB0088-RELATED"/>
    <property type="match status" value="1"/>
</dbReference>
<keyword evidence="4" id="KW-0812">Transmembrane</keyword>
<dbReference type="SUPFAM" id="SSF56935">
    <property type="entry name" value="Porins"/>
    <property type="match status" value="1"/>
</dbReference>
<keyword evidence="6" id="KW-0472">Membrane</keyword>
<evidence type="ECO:0000256" key="4">
    <source>
        <dbReference type="ARBA" id="ARBA00022692"/>
    </source>
</evidence>
<comment type="subcellular location">
    <subcellularLocation>
        <location evidence="1">Cell outer membrane</location>
        <topology evidence="1">Multi-pass membrane protein</topology>
    </subcellularLocation>
</comment>
<dbReference type="Gene3D" id="2.40.160.60">
    <property type="entry name" value="Outer membrane protein transport protein (OMPP1/FadL/TodX)"/>
    <property type="match status" value="1"/>
</dbReference>
<comment type="caution">
    <text evidence="9">The sequence shown here is derived from an EMBL/GenBank/DDBJ whole genome shotgun (WGS) entry which is preliminary data.</text>
</comment>
<evidence type="ECO:0000256" key="3">
    <source>
        <dbReference type="ARBA" id="ARBA00022452"/>
    </source>
</evidence>
<keyword evidence="5 8" id="KW-0732">Signal</keyword>
<evidence type="ECO:0000256" key="1">
    <source>
        <dbReference type="ARBA" id="ARBA00004571"/>
    </source>
</evidence>
<dbReference type="PANTHER" id="PTHR35093:SF8">
    <property type="entry name" value="OUTER MEMBRANE PROTEIN NMB0088-RELATED"/>
    <property type="match status" value="1"/>
</dbReference>
<dbReference type="RefSeq" id="WP_267982038.1">
    <property type="nucleotide sequence ID" value="NZ_JAPQKF010000011.1"/>
</dbReference>
<keyword evidence="3" id="KW-1134">Transmembrane beta strand</keyword>
<evidence type="ECO:0000256" key="8">
    <source>
        <dbReference type="SAM" id="SignalP"/>
    </source>
</evidence>
<evidence type="ECO:0000256" key="2">
    <source>
        <dbReference type="ARBA" id="ARBA00008163"/>
    </source>
</evidence>
<evidence type="ECO:0000313" key="9">
    <source>
        <dbReference type="EMBL" id="MDN0015778.1"/>
    </source>
</evidence>
<evidence type="ECO:0000256" key="6">
    <source>
        <dbReference type="ARBA" id="ARBA00023136"/>
    </source>
</evidence>
<reference evidence="9" key="1">
    <citation type="submission" date="2023-06" db="EMBL/GenBank/DDBJ databases">
        <title>Two novel species of Acinetobacter isolated from motorbike repairing workshop in Vietnam.</title>
        <authorList>
            <person name="Le N.T.T."/>
        </authorList>
    </citation>
    <scope>NUCLEOTIDE SEQUENCE</scope>
    <source>
        <strain evidence="9">VNH17</strain>
    </source>
</reference>
<feature type="signal peptide" evidence="8">
    <location>
        <begin position="1"/>
        <end position="22"/>
    </location>
</feature>
<keyword evidence="7" id="KW-0998">Cell outer membrane</keyword>
<evidence type="ECO:0000256" key="5">
    <source>
        <dbReference type="ARBA" id="ARBA00022729"/>
    </source>
</evidence>
<proteinExistence type="inferred from homology"/>
<sequence length="409" mass="44245">MKLHAIQKALLLSLVPTTSAFAAALDRSGQSIAPFLQPNNYFEAGISVLDPNVSGQDISNNNTGDMAKHYYSPNAALKIQATEHLSIGLIYDQPYGADAEYTGKSNFIENRPVPFKGGTSVTVKTENLNLLFGYQPTQNWNLYAGAVYQTLDANVLLRGASYSAYSGYDFKTGRDEAVGWLAGVAYQIPEIALKTSLTYRAKIKHEMNAYEKHAIAGLTGNAGFDALLNNINNSQGETDITTPQSINLDFQTGIMADTVAFANLRWVNWKDFAIRPYKFGAASILPPIVASTGKKDGFDLVAYTDDQYSITTGVGRKLNDQWAGNVSVGWDSGAGNPVTTLGPTEGYWNLGLGVQYSPTPATFIAGGVKYFWLGDAKAQSGSQFNTPGYVADFKNNDAIAYGLKIGYKF</sequence>
<organism evidence="9 10">
    <name type="scientific">Acinetobacter thutiue</name>
    <dbReference type="NCBI Taxonomy" id="2998078"/>
    <lineage>
        <taxon>Bacteria</taxon>
        <taxon>Pseudomonadati</taxon>
        <taxon>Pseudomonadota</taxon>
        <taxon>Gammaproteobacteria</taxon>
        <taxon>Moraxellales</taxon>
        <taxon>Moraxellaceae</taxon>
        <taxon>Acinetobacter</taxon>
    </lineage>
</organism>
<name>A0ABT7WSW1_9GAMM</name>
<gene>
    <name evidence="9" type="ORF">QTA56_16275</name>
</gene>
<accession>A0ABT7WSW1</accession>
<comment type="similarity">
    <text evidence="2">Belongs to the OmpP1/FadL family.</text>
</comment>
<feature type="chain" id="PRO_5045998357" evidence="8">
    <location>
        <begin position="23"/>
        <end position="409"/>
    </location>
</feature>
<evidence type="ECO:0000256" key="7">
    <source>
        <dbReference type="ARBA" id="ARBA00023237"/>
    </source>
</evidence>